<dbReference type="Pfam" id="PF00990">
    <property type="entry name" value="GGDEF"/>
    <property type="match status" value="1"/>
</dbReference>
<gene>
    <name evidence="4" type="ORF">GCM10022279_07940</name>
</gene>
<dbReference type="SUPFAM" id="SSF55073">
    <property type="entry name" value="Nucleotide cyclase"/>
    <property type="match status" value="1"/>
</dbReference>
<dbReference type="InterPro" id="IPR000160">
    <property type="entry name" value="GGDEF_dom"/>
</dbReference>
<dbReference type="InterPro" id="IPR043128">
    <property type="entry name" value="Rev_trsase/Diguanyl_cyclase"/>
</dbReference>
<protein>
    <submittedName>
        <fullName evidence="4">LapD/MoxY N-terminal periplasmic domain-containing protein</fullName>
    </submittedName>
</protein>
<evidence type="ECO:0000259" key="2">
    <source>
        <dbReference type="PROSITE" id="PS50883"/>
    </source>
</evidence>
<sequence>MSLLSRLLLSVTVAIAVILAGTLAWSVVAARQYLDAQLQSQADNAASALALALSQPGNQDSVTRELLMMALFDSGQFDAITLTAPQGARLFAREQPPQARQPGQAPAWFVRLLPLRQARVERAVSSGWSQVGQLQLAVGNRFAYDALWRSSTRMGALVLVAGLAWALFVALLLRWFRRVLRREVQAQVLAIGAPAHPSAGHAATAFTELQPVLSAIQSTRERVRATAEERELRIESLQLELHTDAVTGMANRRYLLNELRRALDGAAGGTRATPGHALLFRQRDLAALNAHTNHADVDLWLASVGQRCQAVLQAAQSRLPQGAQPLLGRLNGSDFALLLPTLPGPQAMALVDQLHQVLQALRLPLGGTQYSRWACALTDYLPGQPVGEVLSRLDQALLRAESAGRCEVEFLAHDEGQQAAQPHGAGHWQQLLHGALQQPGALALHTQVLACSGPHGQRRQHEASLALLDTDSGTQLAGALFLPAAVRLGLSGDFDLQALQLGLQWLQEHPGEHLVLRISQPSLVQAGFLRQLCTALQQVHPALLASLTLELDAYALQASPEEVGELATAVYARGARVGLRRLDQSPMALAQLHQLPLRYAKLGGDFAEQALASPGGEQLLIAMLQTAQALKIELLVSSPVTAQAAALLQRYGACLPAA</sequence>
<dbReference type="Pfam" id="PF16448">
    <property type="entry name" value="LapD_MoxY_N"/>
    <property type="match status" value="1"/>
</dbReference>
<dbReference type="InterPro" id="IPR035919">
    <property type="entry name" value="EAL_sf"/>
</dbReference>
<keyword evidence="5" id="KW-1185">Reference proteome</keyword>
<reference evidence="5" key="1">
    <citation type="journal article" date="2019" name="Int. J. Syst. Evol. Microbiol.">
        <title>The Global Catalogue of Microorganisms (GCM) 10K type strain sequencing project: providing services to taxonomists for standard genome sequencing and annotation.</title>
        <authorList>
            <consortium name="The Broad Institute Genomics Platform"/>
            <consortium name="The Broad Institute Genome Sequencing Center for Infectious Disease"/>
            <person name="Wu L."/>
            <person name="Ma J."/>
        </authorList>
    </citation>
    <scope>NUCLEOTIDE SEQUENCE [LARGE SCALE GENOMIC DNA]</scope>
    <source>
        <strain evidence="5">JCM 17561</strain>
    </source>
</reference>
<dbReference type="PANTHER" id="PTHR33121:SF79">
    <property type="entry name" value="CYCLIC DI-GMP PHOSPHODIESTERASE PDED-RELATED"/>
    <property type="match status" value="1"/>
</dbReference>
<evidence type="ECO:0000313" key="5">
    <source>
        <dbReference type="Proteomes" id="UP001501627"/>
    </source>
</evidence>
<name>A0ABP7QT13_9BURK</name>
<organism evidence="4 5">
    <name type="scientific">Comamonas faecalis</name>
    <dbReference type="NCBI Taxonomy" id="1387849"/>
    <lineage>
        <taxon>Bacteria</taxon>
        <taxon>Pseudomonadati</taxon>
        <taxon>Pseudomonadota</taxon>
        <taxon>Betaproteobacteria</taxon>
        <taxon>Burkholderiales</taxon>
        <taxon>Comamonadaceae</taxon>
        <taxon>Comamonas</taxon>
    </lineage>
</organism>
<evidence type="ECO:0000313" key="4">
    <source>
        <dbReference type="EMBL" id="GAA3987344.1"/>
    </source>
</evidence>
<dbReference type="InterPro" id="IPR001633">
    <property type="entry name" value="EAL_dom"/>
</dbReference>
<dbReference type="Pfam" id="PF00563">
    <property type="entry name" value="EAL"/>
    <property type="match status" value="1"/>
</dbReference>
<dbReference type="PANTHER" id="PTHR33121">
    <property type="entry name" value="CYCLIC DI-GMP PHOSPHODIESTERASE PDEF"/>
    <property type="match status" value="1"/>
</dbReference>
<feature type="domain" description="EAL" evidence="2">
    <location>
        <begin position="425"/>
        <end position="658"/>
    </location>
</feature>
<dbReference type="Gene3D" id="3.30.110.200">
    <property type="match status" value="1"/>
</dbReference>
<dbReference type="EMBL" id="BAABBP010000005">
    <property type="protein sequence ID" value="GAA3987344.1"/>
    <property type="molecule type" value="Genomic_DNA"/>
</dbReference>
<evidence type="ECO:0000259" key="3">
    <source>
        <dbReference type="PROSITE" id="PS50887"/>
    </source>
</evidence>
<keyword evidence="1" id="KW-0812">Transmembrane</keyword>
<dbReference type="Gene3D" id="3.20.20.450">
    <property type="entry name" value="EAL domain"/>
    <property type="match status" value="1"/>
</dbReference>
<dbReference type="PROSITE" id="PS50883">
    <property type="entry name" value="EAL"/>
    <property type="match status" value="1"/>
</dbReference>
<dbReference type="InterPro" id="IPR032244">
    <property type="entry name" value="LapD_MoxY_N"/>
</dbReference>
<dbReference type="Proteomes" id="UP001501627">
    <property type="component" value="Unassembled WGS sequence"/>
</dbReference>
<dbReference type="PROSITE" id="PS50887">
    <property type="entry name" value="GGDEF"/>
    <property type="match status" value="1"/>
</dbReference>
<dbReference type="SMART" id="SM00052">
    <property type="entry name" value="EAL"/>
    <property type="match status" value="1"/>
</dbReference>
<feature type="transmembrane region" description="Helical" evidence="1">
    <location>
        <begin position="154"/>
        <end position="173"/>
    </location>
</feature>
<accession>A0ABP7QT13</accession>
<keyword evidence="1" id="KW-0472">Membrane</keyword>
<dbReference type="SUPFAM" id="SSF141868">
    <property type="entry name" value="EAL domain-like"/>
    <property type="match status" value="1"/>
</dbReference>
<keyword evidence="1" id="KW-1133">Transmembrane helix</keyword>
<dbReference type="InterPro" id="IPR042461">
    <property type="entry name" value="LapD_MoxY_peri_C"/>
</dbReference>
<dbReference type="Gene3D" id="3.30.70.270">
    <property type="match status" value="1"/>
</dbReference>
<dbReference type="SMART" id="SM00267">
    <property type="entry name" value="GGDEF"/>
    <property type="match status" value="1"/>
</dbReference>
<dbReference type="RefSeq" id="WP_103046587.1">
    <property type="nucleotide sequence ID" value="NZ_BAABBP010000005.1"/>
</dbReference>
<dbReference type="Gene3D" id="6.20.270.20">
    <property type="entry name" value="LapD/MoxY periplasmic domain"/>
    <property type="match status" value="1"/>
</dbReference>
<evidence type="ECO:0000256" key="1">
    <source>
        <dbReference type="SAM" id="Phobius"/>
    </source>
</evidence>
<feature type="domain" description="GGDEF" evidence="3">
    <location>
        <begin position="273"/>
        <end position="413"/>
    </location>
</feature>
<comment type="caution">
    <text evidence="4">The sequence shown here is derived from an EMBL/GenBank/DDBJ whole genome shotgun (WGS) entry which is preliminary data.</text>
</comment>
<proteinExistence type="predicted"/>
<dbReference type="InterPro" id="IPR029787">
    <property type="entry name" value="Nucleotide_cyclase"/>
</dbReference>
<dbReference type="InterPro" id="IPR050706">
    <property type="entry name" value="Cyclic-di-GMP_PDE-like"/>
</dbReference>